<dbReference type="EMBL" id="JAARWN010000007">
    <property type="protein sequence ID" value="MBC1936531.1"/>
    <property type="molecule type" value="Genomic_DNA"/>
</dbReference>
<organism evidence="9 10">
    <name type="scientific">Listeria grandensis</name>
    <dbReference type="NCBI Taxonomy" id="1494963"/>
    <lineage>
        <taxon>Bacteria</taxon>
        <taxon>Bacillati</taxon>
        <taxon>Bacillota</taxon>
        <taxon>Bacilli</taxon>
        <taxon>Bacillales</taxon>
        <taxon>Listeriaceae</taxon>
        <taxon>Listeria</taxon>
    </lineage>
</organism>
<keyword evidence="4 7" id="KW-0812">Transmembrane</keyword>
<evidence type="ECO:0000256" key="5">
    <source>
        <dbReference type="ARBA" id="ARBA00022989"/>
    </source>
</evidence>
<dbReference type="PANTHER" id="PTHR32309:SF31">
    <property type="entry name" value="CAPSULAR EXOPOLYSACCHARIDE FAMILY"/>
    <property type="match status" value="1"/>
</dbReference>
<accession>A0A7X0Y3Y2</accession>
<dbReference type="InterPro" id="IPR050445">
    <property type="entry name" value="Bact_polysacc_biosynth/exp"/>
</dbReference>
<dbReference type="Pfam" id="PF02706">
    <property type="entry name" value="Wzz"/>
    <property type="match status" value="1"/>
</dbReference>
<keyword evidence="6 7" id="KW-0472">Membrane</keyword>
<comment type="caution">
    <text evidence="9">The sequence shown here is derived from an EMBL/GenBank/DDBJ whole genome shotgun (WGS) entry which is preliminary data.</text>
</comment>
<evidence type="ECO:0000256" key="2">
    <source>
        <dbReference type="ARBA" id="ARBA00006683"/>
    </source>
</evidence>
<gene>
    <name evidence="9" type="ORF">HCA69_09155</name>
</gene>
<feature type="domain" description="Polysaccharide chain length determinant N-terminal" evidence="8">
    <location>
        <begin position="3"/>
        <end position="92"/>
    </location>
</feature>
<dbReference type="InterPro" id="IPR003856">
    <property type="entry name" value="LPS_length_determ_N"/>
</dbReference>
<keyword evidence="3" id="KW-1003">Cell membrane</keyword>
<feature type="transmembrane region" description="Helical" evidence="7">
    <location>
        <begin position="17"/>
        <end position="38"/>
    </location>
</feature>
<dbReference type="AlphaFoldDB" id="A0A7X0Y3Y2"/>
<protein>
    <recommendedName>
        <fullName evidence="8">Polysaccharide chain length determinant N-terminal domain-containing protein</fullName>
    </recommendedName>
</protein>
<dbReference type="GO" id="GO:0005886">
    <property type="term" value="C:plasma membrane"/>
    <property type="evidence" value="ECO:0007669"/>
    <property type="project" value="UniProtKB-SubCell"/>
</dbReference>
<evidence type="ECO:0000256" key="3">
    <source>
        <dbReference type="ARBA" id="ARBA00022475"/>
    </source>
</evidence>
<name>A0A7X0Y3Y2_9LIST</name>
<evidence type="ECO:0000259" key="8">
    <source>
        <dbReference type="Pfam" id="PF02706"/>
    </source>
</evidence>
<evidence type="ECO:0000313" key="10">
    <source>
        <dbReference type="Proteomes" id="UP000535908"/>
    </source>
</evidence>
<comment type="similarity">
    <text evidence="2">Belongs to the CpsC/CapA family.</text>
</comment>
<evidence type="ECO:0000256" key="1">
    <source>
        <dbReference type="ARBA" id="ARBA00004651"/>
    </source>
</evidence>
<dbReference type="Proteomes" id="UP000535908">
    <property type="component" value="Unassembled WGS sequence"/>
</dbReference>
<feature type="transmembrane region" description="Helical" evidence="7">
    <location>
        <begin position="171"/>
        <end position="192"/>
    </location>
</feature>
<sequence length="228" mass="25109">MHTLSFKDIWSVAKKNILWIIAIPFALLLAVFVLYSYFIPKQYTSDVQLFVTVNANGAASQTYESLLMTQGLTDTYAKLIQSPKVMRNVAKETKSKEVIDTIRNKTTVNVDEKSLVYSISYKSGNPKESALVVNTIAKYASEELKALVKGTKVTTIMSGELGVAISNVSKYIIAFIIGVILSISFLIIAILLDTIVTKEEQLSEMGIDVLGDIPHVREGGKGHETTKK</sequence>
<keyword evidence="5 7" id="KW-1133">Transmembrane helix</keyword>
<evidence type="ECO:0000313" key="9">
    <source>
        <dbReference type="EMBL" id="MBC1936531.1"/>
    </source>
</evidence>
<evidence type="ECO:0000256" key="4">
    <source>
        <dbReference type="ARBA" id="ARBA00022692"/>
    </source>
</evidence>
<dbReference type="PANTHER" id="PTHR32309">
    <property type="entry name" value="TYROSINE-PROTEIN KINASE"/>
    <property type="match status" value="1"/>
</dbReference>
<evidence type="ECO:0000256" key="7">
    <source>
        <dbReference type="SAM" id="Phobius"/>
    </source>
</evidence>
<reference evidence="9 10" key="1">
    <citation type="submission" date="2020-03" db="EMBL/GenBank/DDBJ databases">
        <title>Soil Listeria distribution.</title>
        <authorList>
            <person name="Liao J."/>
            <person name="Wiedmann M."/>
        </authorList>
    </citation>
    <scope>NUCLEOTIDE SEQUENCE [LARGE SCALE GENOMIC DNA]</scope>
    <source>
        <strain evidence="9 10">FSL L7-0741</strain>
    </source>
</reference>
<proteinExistence type="inferred from homology"/>
<comment type="subcellular location">
    <subcellularLocation>
        <location evidence="1">Cell membrane</location>
        <topology evidence="1">Multi-pass membrane protein</topology>
    </subcellularLocation>
</comment>
<evidence type="ECO:0000256" key="6">
    <source>
        <dbReference type="ARBA" id="ARBA00023136"/>
    </source>
</evidence>
<dbReference type="RefSeq" id="WP_185526120.1">
    <property type="nucleotide sequence ID" value="NZ_JAARWN010000007.1"/>
</dbReference>